<comment type="function">
    <text evidence="1 11">Acts as a component of the essential kinetochore-associated NDC80 complex, which is required for chromosome segregation and spindle checkpoint activity.</text>
</comment>
<evidence type="ECO:0000256" key="11">
    <source>
        <dbReference type="RuleBase" id="RU367150"/>
    </source>
</evidence>
<evidence type="ECO:0000256" key="2">
    <source>
        <dbReference type="ARBA" id="ARBA00006379"/>
    </source>
</evidence>
<evidence type="ECO:0000313" key="14">
    <source>
        <dbReference type="EMBL" id="CCG23458.1"/>
    </source>
</evidence>
<evidence type="ECO:0000256" key="4">
    <source>
        <dbReference type="ARBA" id="ARBA00022454"/>
    </source>
</evidence>
<protein>
    <recommendedName>
        <fullName evidence="11">Kinetochore protein SPC25</fullName>
    </recommendedName>
</protein>
<dbReference type="HOGENOM" id="CLU_085127_0_0_1"/>
<evidence type="ECO:0000256" key="3">
    <source>
        <dbReference type="ARBA" id="ARBA00011562"/>
    </source>
</evidence>
<keyword evidence="8 12" id="KW-0175">Coiled coil</keyword>
<dbReference type="GO" id="GO:0005634">
    <property type="term" value="C:nucleus"/>
    <property type="evidence" value="ECO:0007669"/>
    <property type="project" value="UniProtKB-SubCell"/>
</dbReference>
<dbReference type="GO" id="GO:0031262">
    <property type="term" value="C:Ndc80 complex"/>
    <property type="evidence" value="ECO:0007669"/>
    <property type="project" value="InterPro"/>
</dbReference>
<dbReference type="eggNOG" id="ENOG502SGHD">
    <property type="taxonomic scope" value="Eukaryota"/>
</dbReference>
<dbReference type="KEGG" id="cot:CORT_0D06210"/>
<feature type="domain" description="Chromosome segregation protein Spc25 C-terminal" evidence="13">
    <location>
        <begin position="166"/>
        <end position="235"/>
    </location>
</feature>
<dbReference type="EMBL" id="HE681722">
    <property type="protein sequence ID" value="CCG23458.1"/>
    <property type="molecule type" value="Genomic_DNA"/>
</dbReference>
<keyword evidence="6 11" id="KW-0498">Mitosis</keyword>
<reference evidence="14 15" key="1">
    <citation type="journal article" date="2012" name="PLoS ONE">
        <title>Sequence and analysis of the genome of the pathogenic yeast Candida orthopsilosis.</title>
        <authorList>
            <person name="Riccombeni A."/>
            <person name="Vidanes G."/>
            <person name="Proux-Wera E."/>
            <person name="Wolfe K.H."/>
            <person name="Butler G."/>
        </authorList>
    </citation>
    <scope>NUCLEOTIDE SEQUENCE [LARGE SCALE GENOMIC DNA]</scope>
    <source>
        <strain evidence="14 15">Co 90-125</strain>
    </source>
</reference>
<keyword evidence="10 11" id="KW-0137">Centromere</keyword>
<comment type="subcellular location">
    <subcellularLocation>
        <location evidence="11">Nucleus</location>
    </subcellularLocation>
    <subcellularLocation>
        <location evidence="11">Chromosome</location>
        <location evidence="11">Centromere</location>
        <location evidence="11">Kinetochore</location>
    </subcellularLocation>
</comment>
<comment type="subunit">
    <text evidence="3">Component of the NDC80 complex, which consists of NDC80, NUF2, SPC24 and SPC25.</text>
</comment>
<evidence type="ECO:0000256" key="12">
    <source>
        <dbReference type="SAM" id="Coils"/>
    </source>
</evidence>
<evidence type="ECO:0000259" key="13">
    <source>
        <dbReference type="Pfam" id="PF08234"/>
    </source>
</evidence>
<comment type="similarity">
    <text evidence="2 11">Belongs to the SPC25 family.</text>
</comment>
<name>H8X5K1_CANO9</name>
<dbReference type="InterPro" id="IPR013255">
    <property type="entry name" value="Spc25_C"/>
</dbReference>
<dbReference type="GO" id="GO:0051301">
    <property type="term" value="P:cell division"/>
    <property type="evidence" value="ECO:0007669"/>
    <property type="project" value="UniProtKB-UniRule"/>
</dbReference>
<evidence type="ECO:0000256" key="5">
    <source>
        <dbReference type="ARBA" id="ARBA00022618"/>
    </source>
</evidence>
<keyword evidence="4 11" id="KW-0158">Chromosome</keyword>
<gene>
    <name evidence="14" type="ORF">CORT_0D06210</name>
</gene>
<dbReference type="CDD" id="cd23784">
    <property type="entry name" value="RWD_Spc25"/>
    <property type="match status" value="1"/>
</dbReference>
<evidence type="ECO:0000256" key="9">
    <source>
        <dbReference type="ARBA" id="ARBA00023306"/>
    </source>
</evidence>
<evidence type="ECO:0000313" key="15">
    <source>
        <dbReference type="Proteomes" id="UP000005018"/>
    </source>
</evidence>
<evidence type="ECO:0000256" key="7">
    <source>
        <dbReference type="ARBA" id="ARBA00022838"/>
    </source>
</evidence>
<dbReference type="Proteomes" id="UP000005018">
    <property type="component" value="Chromosome 4"/>
</dbReference>
<dbReference type="PANTHER" id="PTHR14281">
    <property type="entry name" value="KINETOCHORE PROTEIN SPC25-RELATED"/>
    <property type="match status" value="1"/>
</dbReference>
<sequence length="241" mass="28236">MNDNRIQLAREGIQNKLNEYDALKVEMAKFLVIVDKTLSEKQAKFSQEAHIHRQQTIEQKSTNEELRRQLDALSPKESSVQQKANAVMKKLKENEAVVYKDCQETIELREKRSQINAQIEKLNEEKERVQVELESSFDAYDQRMQSHLNSALVYGLFSGMRIEPVNDDQIKLSFFNLDPNNLERNFSVVMNLGGEDYQIEETSPQLPRDFLENAQKELNQHRRLSRFLQQVWSQFDSLVSQ</sequence>
<evidence type="ECO:0000256" key="10">
    <source>
        <dbReference type="ARBA" id="ARBA00023328"/>
    </source>
</evidence>
<proteinExistence type="inferred from homology"/>
<feature type="coiled-coil region" evidence="12">
    <location>
        <begin position="105"/>
        <end position="139"/>
    </location>
</feature>
<dbReference type="RefSeq" id="XP_003869592.1">
    <property type="nucleotide sequence ID" value="XM_003869543.1"/>
</dbReference>
<dbReference type="GO" id="GO:0007059">
    <property type="term" value="P:chromosome segregation"/>
    <property type="evidence" value="ECO:0007669"/>
    <property type="project" value="InterPro"/>
</dbReference>
<dbReference type="Pfam" id="PF08234">
    <property type="entry name" value="Spindle_Spc25"/>
    <property type="match status" value="1"/>
</dbReference>
<evidence type="ECO:0000256" key="6">
    <source>
        <dbReference type="ARBA" id="ARBA00022776"/>
    </source>
</evidence>
<dbReference type="InterPro" id="IPR045143">
    <property type="entry name" value="Spc25"/>
</dbReference>
<organism evidence="14 15">
    <name type="scientific">Candida orthopsilosis (strain 90-125)</name>
    <name type="common">Yeast</name>
    <dbReference type="NCBI Taxonomy" id="1136231"/>
    <lineage>
        <taxon>Eukaryota</taxon>
        <taxon>Fungi</taxon>
        <taxon>Dikarya</taxon>
        <taxon>Ascomycota</taxon>
        <taxon>Saccharomycotina</taxon>
        <taxon>Pichiomycetes</taxon>
        <taxon>Debaryomycetaceae</taxon>
        <taxon>Candida/Lodderomyces clade</taxon>
        <taxon>Candida</taxon>
    </lineage>
</organism>
<dbReference type="AlphaFoldDB" id="H8X5K1"/>
<accession>H8X5K1</accession>
<keyword evidence="9 11" id="KW-0131">Cell cycle</keyword>
<evidence type="ECO:0000256" key="8">
    <source>
        <dbReference type="ARBA" id="ARBA00023054"/>
    </source>
</evidence>
<evidence type="ECO:0000256" key="1">
    <source>
        <dbReference type="ARBA" id="ARBA00002772"/>
    </source>
</evidence>
<keyword evidence="15" id="KW-1185">Reference proteome</keyword>
<keyword evidence="7 11" id="KW-0995">Kinetochore</keyword>
<dbReference type="PANTHER" id="PTHR14281:SF0">
    <property type="entry name" value="KINETOCHORE PROTEIN SPC25"/>
    <property type="match status" value="1"/>
</dbReference>
<dbReference type="GeneID" id="14540504"/>
<dbReference type="Gene3D" id="3.30.457.50">
    <property type="entry name" value="Chromosome segregation protein Spc25"/>
    <property type="match status" value="1"/>
</dbReference>
<keyword evidence="5 11" id="KW-0132">Cell division</keyword>
<dbReference type="OrthoDB" id="4056921at2759"/>
<keyword evidence="11" id="KW-0539">Nucleus</keyword>